<proteinExistence type="predicted"/>
<evidence type="ECO:0000313" key="2">
    <source>
        <dbReference type="EMBL" id="CAF1680216.1"/>
    </source>
</evidence>
<dbReference type="Proteomes" id="UP000663870">
    <property type="component" value="Unassembled WGS sequence"/>
</dbReference>
<evidence type="ECO:0000313" key="3">
    <source>
        <dbReference type="Proteomes" id="UP000663854"/>
    </source>
</evidence>
<organism evidence="1 3">
    <name type="scientific">Rotaria sordida</name>
    <dbReference type="NCBI Taxonomy" id="392033"/>
    <lineage>
        <taxon>Eukaryota</taxon>
        <taxon>Metazoa</taxon>
        <taxon>Spiralia</taxon>
        <taxon>Gnathifera</taxon>
        <taxon>Rotifera</taxon>
        <taxon>Eurotatoria</taxon>
        <taxon>Bdelloidea</taxon>
        <taxon>Philodinida</taxon>
        <taxon>Philodinidae</taxon>
        <taxon>Rotaria</taxon>
    </lineage>
</organism>
<reference evidence="1" key="1">
    <citation type="submission" date="2021-02" db="EMBL/GenBank/DDBJ databases">
        <authorList>
            <person name="Nowell W R."/>
        </authorList>
    </citation>
    <scope>NUCLEOTIDE SEQUENCE</scope>
</reference>
<feature type="non-terminal residue" evidence="1">
    <location>
        <position position="1"/>
    </location>
</feature>
<sequence length="82" mass="9892">MFCFVLRKEKKWFLCTKQQTIHKCVKVEPFFRHHFHTCEAFIFNIPQHGLYNFSYSDNRDDVVLSVIVEKSITNHRVTSNEQ</sequence>
<protein>
    <submittedName>
        <fullName evidence="1">Uncharacterized protein</fullName>
    </submittedName>
</protein>
<keyword evidence="4" id="KW-1185">Reference proteome</keyword>
<dbReference type="Proteomes" id="UP000663854">
    <property type="component" value="Unassembled WGS sequence"/>
</dbReference>
<dbReference type="EMBL" id="CAJNOH010016038">
    <property type="protein sequence ID" value="CAF1568392.1"/>
    <property type="molecule type" value="Genomic_DNA"/>
</dbReference>
<comment type="caution">
    <text evidence="1">The sequence shown here is derived from an EMBL/GenBank/DDBJ whole genome shotgun (WGS) entry which is preliminary data.</text>
</comment>
<evidence type="ECO:0000313" key="1">
    <source>
        <dbReference type="EMBL" id="CAF1568392.1"/>
    </source>
</evidence>
<evidence type="ECO:0000313" key="4">
    <source>
        <dbReference type="Proteomes" id="UP000663870"/>
    </source>
</evidence>
<dbReference type="EMBL" id="CAJNOL010017976">
    <property type="protein sequence ID" value="CAF1680216.1"/>
    <property type="molecule type" value="Genomic_DNA"/>
</dbReference>
<dbReference type="AlphaFoldDB" id="A0A815YCA3"/>
<gene>
    <name evidence="2" type="ORF">JXQ802_LOCUS59041</name>
    <name evidence="1" type="ORF">PYM288_LOCUS42393</name>
</gene>
<accession>A0A815YCA3</accession>
<name>A0A815YCA3_9BILA</name>